<dbReference type="AlphaFoldDB" id="A0A819WIT0"/>
<dbReference type="InterPro" id="IPR000742">
    <property type="entry name" value="EGF"/>
</dbReference>
<feature type="non-terminal residue" evidence="11">
    <location>
        <position position="1241"/>
    </location>
</feature>
<dbReference type="PRINTS" id="PR00261">
    <property type="entry name" value="LDLRECEPTOR"/>
</dbReference>
<name>A0A819WIT0_9BILA</name>
<evidence type="ECO:0000256" key="6">
    <source>
        <dbReference type="ARBA" id="ARBA00023157"/>
    </source>
</evidence>
<evidence type="ECO:0000256" key="3">
    <source>
        <dbReference type="ARBA" id="ARBA00022737"/>
    </source>
</evidence>
<dbReference type="PROSITE" id="PS50026">
    <property type="entry name" value="EGF_3"/>
    <property type="match status" value="2"/>
</dbReference>
<dbReference type="SUPFAM" id="SSF57424">
    <property type="entry name" value="LDL receptor-like module"/>
    <property type="match status" value="1"/>
</dbReference>
<feature type="domain" description="EGF-like" evidence="10">
    <location>
        <begin position="793"/>
        <end position="829"/>
    </location>
</feature>
<keyword evidence="7" id="KW-0245">EGF-like domain</keyword>
<evidence type="ECO:0000259" key="10">
    <source>
        <dbReference type="PROSITE" id="PS50026"/>
    </source>
</evidence>
<evidence type="ECO:0000256" key="7">
    <source>
        <dbReference type="PROSITE-ProRule" id="PRU00076"/>
    </source>
</evidence>
<keyword evidence="6 7" id="KW-1015">Disulfide bond</keyword>
<dbReference type="GO" id="GO:0016192">
    <property type="term" value="P:vesicle-mediated transport"/>
    <property type="evidence" value="ECO:0007669"/>
    <property type="project" value="UniProtKB-ARBA"/>
</dbReference>
<feature type="transmembrane region" description="Helical" evidence="9">
    <location>
        <begin position="1179"/>
        <end position="1203"/>
    </location>
</feature>
<evidence type="ECO:0000313" key="11">
    <source>
        <dbReference type="EMBL" id="CAF4127321.1"/>
    </source>
</evidence>
<feature type="non-terminal residue" evidence="11">
    <location>
        <position position="1"/>
    </location>
</feature>
<dbReference type="EMBL" id="CAJOAX010013230">
    <property type="protein sequence ID" value="CAF4127321.1"/>
    <property type="molecule type" value="Genomic_DNA"/>
</dbReference>
<dbReference type="Proteomes" id="UP000663823">
    <property type="component" value="Unassembled WGS sequence"/>
</dbReference>
<keyword evidence="4 9" id="KW-1133">Transmembrane helix</keyword>
<proteinExistence type="predicted"/>
<dbReference type="PROSITE" id="PS50068">
    <property type="entry name" value="LDLRA_2"/>
    <property type="match status" value="1"/>
</dbReference>
<dbReference type="PANTHER" id="PTHR24270">
    <property type="entry name" value="LOW-DENSITY LIPOPROTEIN RECEPTOR-RELATED"/>
    <property type="match status" value="1"/>
</dbReference>
<dbReference type="Pfam" id="PF00008">
    <property type="entry name" value="EGF"/>
    <property type="match status" value="1"/>
</dbReference>
<dbReference type="InterPro" id="IPR002172">
    <property type="entry name" value="LDrepeatLR_classA_rpt"/>
</dbReference>
<feature type="transmembrane region" description="Helical" evidence="9">
    <location>
        <begin position="1141"/>
        <end position="1167"/>
    </location>
</feature>
<accession>A0A819WIT0</accession>
<sequence>WSSKWIIEENNLDQKFTFNQLYKQNITSQQLYLWSAPMDVVERYQFYLNHLSISNQSSFMATQLFYNCTLPRFGPLCQYSLDTYISHNSSLYEIIYDFYQHEYNPINLTCYTHLECNRGPSSICLDWTEICDGTLDCQNGIDEEFCGQLHFSDCEENEYQCANGQCISKIFLHDNRNNFECLDRTDEIWKNMRNSLLFLEFRSEPTFATEDIACPQRHDQIHMKLTSSCLSKRVKILEKLLLNDKPIEVSDDCWIAVKCQSGIYDRLDPRCIIHCSKRTCKEIINQTCLDMLPVPAGTIVFGHIFFIYTKEDLIKSNARSISPSYVCYNDQLCDEFYPNKSLISFKNATCRRPADFPLHFKSFAFARDDLFKCTTTNICISPALVKDEWCQCGLDQYTFCDDEDLNDLYIRKHISFGTICDGFTELIPVTIDGRSETDETECEYWQCNNTYTRCDGFWNCFNGADEVDCYSSSLSFNCPYQYYHICVSPHTHQFMCLPLGKAHDDNIDCIGGTDEPKLCRSNDYRSSDKNFRCINDTDKLCIKPEDLCYQSHCQDRTDIQFCDNPRDIPIHSTICDEQYESVRSEVENFFCARQFDTNKPTVVHFSLGKSTNSTNQITQQHTNEMILHSSIRQTTIQQHQQRCHRGLPLRIWLNIDQNLTIAACLCPPRFYGNMCQYQNQRVSLTLRFQTFSDSRRTLFALIILLIDDSNERIIHSSQQLTYIYIRDCQTKFNIYLLYSTRPKNRTKNYFIHIDIYEKISFTYRRSFLIPLKYPFLPVHRIAVQLNIPRTNDRQENCLDQPCIHGQCIRYLNDKSFCQCYHEWTGKYCTIPYRCTCSSDSLCIGISSNNRSICICPRHKWGSQCLLHNTICYSNQNATCQNNGKCIPIDENIISYKSFICICPKGFSGERCEIVDSKIILSFHKDIILPQIMFVHFIRAIDNGPHENGSTFKTILADQKSVTIQWPHPFHVAFLDFFNNSYYLIIIQNKYNPSARIIRTITPLDHCKHISEILNETIMKLHPLRRIKYYQLPCQKRSPLLSCFYDDNHFCFCNDYDHQRLTNCFEFNHGIEHNCFGQSNCENDAHCLQDKATCPQTSICVCPKCFYGARCQFTSNLFDLSLDAILGYYIQPRINIKHQPSIVQVSVALTIIIIIAGITDSVLSIITFGNKESRKTGCGLYLLTSSIITLLIMVIFALKFWILIIAQITYMTNQSFLKFQCISIDFFLRIGLSMDQWLNACV</sequence>
<feature type="disulfide bond" evidence="7">
    <location>
        <begin position="819"/>
        <end position="828"/>
    </location>
</feature>
<dbReference type="PROSITE" id="PS00022">
    <property type="entry name" value="EGF_1"/>
    <property type="match status" value="3"/>
</dbReference>
<dbReference type="InterPro" id="IPR050685">
    <property type="entry name" value="LDLR"/>
</dbReference>
<feature type="disulfide bond" evidence="8">
    <location>
        <begin position="131"/>
        <end position="146"/>
    </location>
</feature>
<keyword evidence="5 9" id="KW-0472">Membrane</keyword>
<feature type="disulfide bond" evidence="7">
    <location>
        <begin position="902"/>
        <end position="911"/>
    </location>
</feature>
<evidence type="ECO:0000256" key="8">
    <source>
        <dbReference type="PROSITE-ProRule" id="PRU00124"/>
    </source>
</evidence>
<dbReference type="SUPFAM" id="SSF57196">
    <property type="entry name" value="EGF/Laminin"/>
    <property type="match status" value="1"/>
</dbReference>
<comment type="subcellular location">
    <subcellularLocation>
        <location evidence="1">Membrane</location>
        <topology evidence="1">Single-pass membrane protein</topology>
    </subcellularLocation>
</comment>
<dbReference type="SMART" id="SM00181">
    <property type="entry name" value="EGF"/>
    <property type="match status" value="3"/>
</dbReference>
<comment type="caution">
    <text evidence="11">The sequence shown here is derived from an EMBL/GenBank/DDBJ whole genome shotgun (WGS) entry which is preliminary data.</text>
</comment>
<reference evidence="11" key="1">
    <citation type="submission" date="2021-02" db="EMBL/GenBank/DDBJ databases">
        <authorList>
            <person name="Nowell W R."/>
        </authorList>
    </citation>
    <scope>NUCLEOTIDE SEQUENCE</scope>
</reference>
<evidence type="ECO:0000313" key="12">
    <source>
        <dbReference type="Proteomes" id="UP000663823"/>
    </source>
</evidence>
<dbReference type="Gene3D" id="2.10.25.10">
    <property type="entry name" value="Laminin"/>
    <property type="match status" value="2"/>
</dbReference>
<gene>
    <name evidence="11" type="ORF">OTI717_LOCUS35120</name>
</gene>
<feature type="domain" description="EGF-like" evidence="10">
    <location>
        <begin position="867"/>
        <end position="912"/>
    </location>
</feature>
<dbReference type="Gene3D" id="4.10.400.10">
    <property type="entry name" value="Low-density Lipoprotein Receptor"/>
    <property type="match status" value="1"/>
</dbReference>
<dbReference type="SMART" id="SM00192">
    <property type="entry name" value="LDLa"/>
    <property type="match status" value="4"/>
</dbReference>
<dbReference type="InterPro" id="IPR036055">
    <property type="entry name" value="LDL_receptor-like_sf"/>
</dbReference>
<evidence type="ECO:0000256" key="9">
    <source>
        <dbReference type="SAM" id="Phobius"/>
    </source>
</evidence>
<evidence type="ECO:0000256" key="5">
    <source>
        <dbReference type="ARBA" id="ARBA00023136"/>
    </source>
</evidence>
<organism evidence="11 12">
    <name type="scientific">Rotaria sordida</name>
    <dbReference type="NCBI Taxonomy" id="392033"/>
    <lineage>
        <taxon>Eukaryota</taxon>
        <taxon>Metazoa</taxon>
        <taxon>Spiralia</taxon>
        <taxon>Gnathifera</taxon>
        <taxon>Rotifera</taxon>
        <taxon>Eurotatoria</taxon>
        <taxon>Bdelloidea</taxon>
        <taxon>Philodinida</taxon>
        <taxon>Philodinidae</taxon>
        <taxon>Rotaria</taxon>
    </lineage>
</organism>
<comment type="caution">
    <text evidence="7">Lacks conserved residue(s) required for the propagation of feature annotation.</text>
</comment>
<evidence type="ECO:0000256" key="2">
    <source>
        <dbReference type="ARBA" id="ARBA00022692"/>
    </source>
</evidence>
<dbReference type="CDD" id="cd00112">
    <property type="entry name" value="LDLa"/>
    <property type="match status" value="1"/>
</dbReference>
<keyword evidence="2 9" id="KW-0812">Transmembrane</keyword>
<dbReference type="PROSITE" id="PS01186">
    <property type="entry name" value="EGF_2"/>
    <property type="match status" value="1"/>
</dbReference>
<dbReference type="GO" id="GO:0005886">
    <property type="term" value="C:plasma membrane"/>
    <property type="evidence" value="ECO:0007669"/>
    <property type="project" value="TreeGrafter"/>
</dbReference>
<evidence type="ECO:0000256" key="4">
    <source>
        <dbReference type="ARBA" id="ARBA00022989"/>
    </source>
</evidence>
<protein>
    <recommendedName>
        <fullName evidence="10">EGF-like domain-containing protein</fullName>
    </recommendedName>
</protein>
<keyword evidence="3" id="KW-0677">Repeat</keyword>
<feature type="disulfide bond" evidence="7">
    <location>
        <begin position="797"/>
        <end position="807"/>
    </location>
</feature>
<dbReference type="CDD" id="cd00054">
    <property type="entry name" value="EGF_CA"/>
    <property type="match status" value="1"/>
</dbReference>
<evidence type="ECO:0000256" key="1">
    <source>
        <dbReference type="ARBA" id="ARBA00004167"/>
    </source>
</evidence>